<reference evidence="1 2" key="1">
    <citation type="submission" date="2016-09" db="EMBL/GenBank/DDBJ databases">
        <title>Draft genome sequence for the type strain of Desulfuribacillus alkaliarsenatis AHT28, an obligately anaerobic, sulfidogenic bacterium isolated from Russian soda lake sediments.</title>
        <authorList>
            <person name="Abin C.A."/>
            <person name="Hollibaugh J.T."/>
        </authorList>
    </citation>
    <scope>NUCLEOTIDE SEQUENCE [LARGE SCALE GENOMIC DNA]</scope>
    <source>
        <strain evidence="1 2">AHT28</strain>
    </source>
</reference>
<dbReference type="EMBL" id="MIJE01000033">
    <property type="protein sequence ID" value="OEF96128.1"/>
    <property type="molecule type" value="Genomic_DNA"/>
</dbReference>
<evidence type="ECO:0000313" key="2">
    <source>
        <dbReference type="Proteomes" id="UP000094296"/>
    </source>
</evidence>
<comment type="caution">
    <text evidence="1">The sequence shown here is derived from an EMBL/GenBank/DDBJ whole genome shotgun (WGS) entry which is preliminary data.</text>
</comment>
<organism evidence="1 2">
    <name type="scientific">Desulfuribacillus alkaliarsenatis</name>
    <dbReference type="NCBI Taxonomy" id="766136"/>
    <lineage>
        <taxon>Bacteria</taxon>
        <taxon>Bacillati</taxon>
        <taxon>Bacillota</taxon>
        <taxon>Desulfuribacillia</taxon>
        <taxon>Desulfuribacillales</taxon>
        <taxon>Desulfuribacillaceae</taxon>
        <taxon>Desulfuribacillus</taxon>
    </lineage>
</organism>
<accession>A0A1E5G105</accession>
<proteinExistence type="predicted"/>
<dbReference type="STRING" id="766136.BHF68_10375"/>
<sequence>MMSAHYKFFLKPERKPERKIVSIDKTLLNSRGATFFNVDWANEDAMNYICNDCGYIFWFADYDKHKKEQDEYAVQENECPNCYSKIDPKDTRCKNCGHII</sequence>
<protein>
    <submittedName>
        <fullName evidence="1">Uncharacterized protein</fullName>
    </submittedName>
</protein>
<dbReference type="AlphaFoldDB" id="A0A1E5G105"/>
<gene>
    <name evidence="1" type="ORF">BHF68_10375</name>
</gene>
<name>A0A1E5G105_9FIRM</name>
<dbReference type="Proteomes" id="UP000094296">
    <property type="component" value="Unassembled WGS sequence"/>
</dbReference>
<evidence type="ECO:0000313" key="1">
    <source>
        <dbReference type="EMBL" id="OEF96128.1"/>
    </source>
</evidence>
<keyword evidence="2" id="KW-1185">Reference proteome</keyword>